<comment type="caution">
    <text evidence="1">The sequence shown here is derived from an EMBL/GenBank/DDBJ whole genome shotgun (WGS) entry which is preliminary data.</text>
</comment>
<accession>A0ABU7R374</accession>
<evidence type="ECO:0000313" key="1">
    <source>
        <dbReference type="EMBL" id="MEE6129209.1"/>
    </source>
</evidence>
<organism evidence="1 2">
    <name type="scientific">Chryseobacterium arthrosphaerae</name>
    <dbReference type="NCBI Taxonomy" id="651561"/>
    <lineage>
        <taxon>Bacteria</taxon>
        <taxon>Pseudomonadati</taxon>
        <taxon>Bacteroidota</taxon>
        <taxon>Flavobacteriia</taxon>
        <taxon>Flavobacteriales</taxon>
        <taxon>Weeksellaceae</taxon>
        <taxon>Chryseobacterium group</taxon>
        <taxon>Chryseobacterium</taxon>
    </lineage>
</organism>
<keyword evidence="2" id="KW-1185">Reference proteome</keyword>
<dbReference type="Proteomes" id="UP001350005">
    <property type="component" value="Unassembled WGS sequence"/>
</dbReference>
<proteinExistence type="predicted"/>
<name>A0ABU7R374_9FLAO</name>
<evidence type="ECO:0000313" key="2">
    <source>
        <dbReference type="Proteomes" id="UP001350005"/>
    </source>
</evidence>
<protein>
    <submittedName>
        <fullName evidence="1">Uncharacterized protein</fullName>
    </submittedName>
</protein>
<dbReference type="EMBL" id="JAZGJU010000041">
    <property type="protein sequence ID" value="MEE6129209.1"/>
    <property type="molecule type" value="Genomic_DNA"/>
</dbReference>
<gene>
    <name evidence="1" type="ORF">V2E39_17550</name>
</gene>
<reference evidence="1 2" key="1">
    <citation type="submission" date="2024-01" db="EMBL/GenBank/DDBJ databases">
        <title>Whole genome of Chryseobacterium arthrosphaerae NNCa 2741.</title>
        <authorList>
            <person name="Boriskina E.V."/>
            <person name="Gordinskaya N.A."/>
            <person name="Kropotov V.S."/>
            <person name="Alekseeva A.E."/>
            <person name="Makhova M.A."/>
            <person name="Kryazhev D.V."/>
            <person name="Shkurkina I.S."/>
        </authorList>
    </citation>
    <scope>NUCLEOTIDE SEQUENCE [LARGE SCALE GENOMIC DNA]</scope>
    <source>
        <strain evidence="1 2">NNCa 2741</strain>
    </source>
</reference>
<dbReference type="RefSeq" id="WP_167459710.1">
    <property type="nucleotide sequence ID" value="NZ_CP033811.1"/>
</dbReference>
<sequence length="52" mass="6069">MMRTAVPDQQKPDAIVFSRAVAEQKGTPVYQLLMKYRVKTKTKSQRYRGGYF</sequence>